<dbReference type="Proteomes" id="UP000045706">
    <property type="component" value="Unassembled WGS sequence"/>
</dbReference>
<evidence type="ECO:0000313" key="3">
    <source>
        <dbReference type="Proteomes" id="UP000045706"/>
    </source>
</evidence>
<keyword evidence="1" id="KW-1133">Transmembrane helix</keyword>
<dbReference type="PANTHER" id="PTHR35394">
    <property type="entry name" value="DUF3176 DOMAIN-CONTAINING PROTEIN"/>
    <property type="match status" value="1"/>
</dbReference>
<keyword evidence="1" id="KW-0472">Membrane</keyword>
<dbReference type="InterPro" id="IPR021514">
    <property type="entry name" value="DUF3176"/>
</dbReference>
<dbReference type="PANTHER" id="PTHR35394:SF5">
    <property type="entry name" value="DUF3176 DOMAIN-CONTAINING PROTEIN"/>
    <property type="match status" value="1"/>
</dbReference>
<organism evidence="2 3">
    <name type="scientific">Verticillium longisporum</name>
    <name type="common">Verticillium dahliae var. longisporum</name>
    <dbReference type="NCBI Taxonomy" id="100787"/>
    <lineage>
        <taxon>Eukaryota</taxon>
        <taxon>Fungi</taxon>
        <taxon>Dikarya</taxon>
        <taxon>Ascomycota</taxon>
        <taxon>Pezizomycotina</taxon>
        <taxon>Sordariomycetes</taxon>
        <taxon>Hypocreomycetidae</taxon>
        <taxon>Glomerellales</taxon>
        <taxon>Plectosphaerellaceae</taxon>
        <taxon>Verticillium</taxon>
    </lineage>
</organism>
<feature type="transmembrane region" description="Helical" evidence="1">
    <location>
        <begin position="79"/>
        <end position="103"/>
    </location>
</feature>
<evidence type="ECO:0000256" key="1">
    <source>
        <dbReference type="SAM" id="Phobius"/>
    </source>
</evidence>
<feature type="transmembrane region" description="Helical" evidence="1">
    <location>
        <begin position="123"/>
        <end position="145"/>
    </location>
</feature>
<gene>
    <name evidence="2" type="ORF">BN1723_011497</name>
</gene>
<sequence length="640" mass="72313">MTDGPTNPKHAHTFLRYAMRYQPRKPLARRMSASPTRLGTHSATTSLLLPSDEELSSTIENQRKSNGQRLKQHAWLRGWWWWWEIAGCLVSITGCGLLFMMLGSIDQSSRLSWHGFLNIEPNTYIAIIATASRTAIMVPIASCLSQLKWRHFQNRPHRLSHLDLIDNASRGPWGSLQALFRLGLANMVISMLAITTILSLAIGPSVQQVLEIHTRETINHGRVPLLAYATNYTSKVSYWTQNITTLGMCVSIDNVTQHTTRTCSDPSWQQALEFTSEDPFQNNTTWEVDCTYNISEDTYGIQVPSKETGDDIPYRSKVNWVFRGLANSQEEGLSSPFQDLQYLQTNTFRGFANLTILEGLADERSIRTMVSGADILTIRPTSDFNSEKPPDVEVHRVLFYFCAETYSNMNATSPGVDTSRYASFTEPLRSLDLDKEDDATYWVAPSTGTQMMMDPRSRKYVMDSVDFFLKEIPDSNTSAPTASAENPIGFTPERYMLKSPLGAWIWYNGVEDVISNVAMTLRDLIRTKELGDNIDAQMLEGEQFTEEVFFNVRWAWMAVISFEILFVTVLLVFTMVLTRNDSLVKDSSFALLVHSLDGWDKVCPPTLETTEPLDRLAKTMTAKLEADGDGILKFRRQDGG</sequence>
<protein>
    <submittedName>
        <fullName evidence="2">Uncharacterized protein</fullName>
    </submittedName>
</protein>
<proteinExistence type="predicted"/>
<keyword evidence="1" id="KW-0812">Transmembrane</keyword>
<evidence type="ECO:0000313" key="2">
    <source>
        <dbReference type="EMBL" id="CRK18095.1"/>
    </source>
</evidence>
<feature type="transmembrane region" description="Helical" evidence="1">
    <location>
        <begin position="179"/>
        <end position="202"/>
    </location>
</feature>
<dbReference type="AlphaFoldDB" id="A0A0G4L8P7"/>
<name>A0A0G4L8P7_VERLO</name>
<dbReference type="Pfam" id="PF11374">
    <property type="entry name" value="DUF3176"/>
    <property type="match status" value="1"/>
</dbReference>
<reference evidence="3" key="1">
    <citation type="submission" date="2015-05" db="EMBL/GenBank/DDBJ databases">
        <authorList>
            <person name="Fogelqvist Johan"/>
        </authorList>
    </citation>
    <scope>NUCLEOTIDE SEQUENCE [LARGE SCALE GENOMIC DNA]</scope>
</reference>
<dbReference type="EMBL" id="CVQI01008668">
    <property type="protein sequence ID" value="CRK18095.1"/>
    <property type="molecule type" value="Genomic_DNA"/>
</dbReference>
<feature type="transmembrane region" description="Helical" evidence="1">
    <location>
        <begin position="554"/>
        <end position="577"/>
    </location>
</feature>
<accession>A0A0G4L8P7</accession>